<keyword evidence="1" id="KW-1133">Transmembrane helix</keyword>
<feature type="transmembrane region" description="Helical" evidence="1">
    <location>
        <begin position="92"/>
        <end position="109"/>
    </location>
</feature>
<evidence type="ECO:0000256" key="1">
    <source>
        <dbReference type="SAM" id="Phobius"/>
    </source>
</evidence>
<accession>A0A484VEQ2</accession>
<dbReference type="EMBL" id="CAADIM010000014">
    <property type="protein sequence ID" value="VFR76241.1"/>
    <property type="molecule type" value="Genomic_DNA"/>
</dbReference>
<dbReference type="AlphaFoldDB" id="A0A484VEQ2"/>
<dbReference type="EMBL" id="CAADIE010000022">
    <property type="protein sequence ID" value="VFR44283.1"/>
    <property type="molecule type" value="Genomic_DNA"/>
</dbReference>
<evidence type="ECO:0000313" key="6">
    <source>
        <dbReference type="EMBL" id="VFR76241.1"/>
    </source>
</evidence>
<dbReference type="EMBL" id="CAADIH010000013">
    <property type="protein sequence ID" value="VFR40059.1"/>
    <property type="molecule type" value="Genomic_DNA"/>
</dbReference>
<dbReference type="InterPro" id="IPR024399">
    <property type="entry name" value="DUF2628"/>
</dbReference>
<reference evidence="7" key="1">
    <citation type="submission" date="2019-03" db="EMBL/GenBank/DDBJ databases">
        <authorList>
            <person name="Danneels B."/>
        </authorList>
    </citation>
    <scope>NUCLEOTIDE SEQUENCE</scope>
</reference>
<sequence>MSLPSNAPVAALPRQAAPASGRVRYRLPGTQRYEDVKQGFSWPALCFGLAWMAVKGVWRPFVVYLCLLFGMGLAIEACLASASLWLAPLARLAAGVAGFVMAIAAGWLGNRWRVAALRRAGFVAETTPGPGPDGDTP</sequence>
<evidence type="ECO:0000313" key="5">
    <source>
        <dbReference type="EMBL" id="VFR69673.1"/>
    </source>
</evidence>
<evidence type="ECO:0000313" key="7">
    <source>
        <dbReference type="EMBL" id="VFR96244.1"/>
    </source>
</evidence>
<dbReference type="EMBL" id="CAADIF010000007">
    <property type="protein sequence ID" value="VFR69673.1"/>
    <property type="molecule type" value="Genomic_DNA"/>
</dbReference>
<keyword evidence="1" id="KW-0812">Transmembrane</keyword>
<gene>
    <name evidence="2" type="ORF">ANK1_0922</name>
    <name evidence="5" type="ORF">ANK2_0922</name>
    <name evidence="4" type="ORF">BER1_1049</name>
    <name evidence="3" type="ORF">BER2_1048</name>
    <name evidence="6" type="ORF">ISE1_0881</name>
    <name evidence="7" type="ORF">ISE2_0919</name>
</gene>
<dbReference type="Pfam" id="PF10947">
    <property type="entry name" value="DUF2628"/>
    <property type="match status" value="1"/>
</dbReference>
<dbReference type="EMBL" id="CAADIN010000039">
    <property type="protein sequence ID" value="VFR96244.1"/>
    <property type="molecule type" value="Genomic_DNA"/>
</dbReference>
<feature type="transmembrane region" description="Helical" evidence="1">
    <location>
        <begin position="61"/>
        <end position="86"/>
    </location>
</feature>
<keyword evidence="1" id="KW-0472">Membrane</keyword>
<evidence type="ECO:0000313" key="4">
    <source>
        <dbReference type="EMBL" id="VFR44283.1"/>
    </source>
</evidence>
<proteinExistence type="predicted"/>
<protein>
    <recommendedName>
        <fullName evidence="8">DUF2628 domain-containing protein</fullName>
    </recommendedName>
</protein>
<organism evidence="7">
    <name type="scientific">plant metagenome</name>
    <dbReference type="NCBI Taxonomy" id="1297885"/>
    <lineage>
        <taxon>unclassified sequences</taxon>
        <taxon>metagenomes</taxon>
        <taxon>organismal metagenomes</taxon>
    </lineage>
</organism>
<evidence type="ECO:0000313" key="3">
    <source>
        <dbReference type="EMBL" id="VFR40059.1"/>
    </source>
</evidence>
<evidence type="ECO:0008006" key="8">
    <source>
        <dbReference type="Google" id="ProtNLM"/>
    </source>
</evidence>
<dbReference type="EMBL" id="CAADIA010000001">
    <property type="protein sequence ID" value="VFR18283.1"/>
    <property type="molecule type" value="Genomic_DNA"/>
</dbReference>
<evidence type="ECO:0000313" key="2">
    <source>
        <dbReference type="EMBL" id="VFR18283.1"/>
    </source>
</evidence>
<name>A0A484VEQ2_9ZZZZ</name>